<sequence length="175" mass="19214">MPAGKDNGTCFFFVLRVHIVPLSKFLRRPVVHPVSAIPTSWPPIHMHPPAPTRVPPPRYCTSPTRLVKATEVQPACSVTPSVPAALGEMFVVSGRHARGWLSDRVVDVVDGISPFFFVQLLIRTCSRLPSFYNRVPPATTPCTSTSAVTGITPLVLLPAYFPQPIYRSSNPQRCV</sequence>
<organism evidence="1 2">
    <name type="scientific">Exidia glandulosa HHB12029</name>
    <dbReference type="NCBI Taxonomy" id="1314781"/>
    <lineage>
        <taxon>Eukaryota</taxon>
        <taxon>Fungi</taxon>
        <taxon>Dikarya</taxon>
        <taxon>Basidiomycota</taxon>
        <taxon>Agaricomycotina</taxon>
        <taxon>Agaricomycetes</taxon>
        <taxon>Auriculariales</taxon>
        <taxon>Exidiaceae</taxon>
        <taxon>Exidia</taxon>
    </lineage>
</organism>
<protein>
    <submittedName>
        <fullName evidence="1">Uncharacterized protein</fullName>
    </submittedName>
</protein>
<dbReference type="InParanoid" id="A0A165DQR9"/>
<accession>A0A165DQR9</accession>
<dbReference type="Proteomes" id="UP000077266">
    <property type="component" value="Unassembled WGS sequence"/>
</dbReference>
<dbReference type="EMBL" id="KV426198">
    <property type="protein sequence ID" value="KZV85142.1"/>
    <property type="molecule type" value="Genomic_DNA"/>
</dbReference>
<name>A0A165DQR9_EXIGL</name>
<reference evidence="1 2" key="1">
    <citation type="journal article" date="2016" name="Mol. Biol. Evol.">
        <title>Comparative Genomics of Early-Diverging Mushroom-Forming Fungi Provides Insights into the Origins of Lignocellulose Decay Capabilities.</title>
        <authorList>
            <person name="Nagy L.G."/>
            <person name="Riley R."/>
            <person name="Tritt A."/>
            <person name="Adam C."/>
            <person name="Daum C."/>
            <person name="Floudas D."/>
            <person name="Sun H."/>
            <person name="Yadav J.S."/>
            <person name="Pangilinan J."/>
            <person name="Larsson K.H."/>
            <person name="Matsuura K."/>
            <person name="Barry K."/>
            <person name="Labutti K."/>
            <person name="Kuo R."/>
            <person name="Ohm R.A."/>
            <person name="Bhattacharya S.S."/>
            <person name="Shirouzu T."/>
            <person name="Yoshinaga Y."/>
            <person name="Martin F.M."/>
            <person name="Grigoriev I.V."/>
            <person name="Hibbett D.S."/>
        </authorList>
    </citation>
    <scope>NUCLEOTIDE SEQUENCE [LARGE SCALE GENOMIC DNA]</scope>
    <source>
        <strain evidence="1 2">HHB12029</strain>
    </source>
</reference>
<dbReference type="AlphaFoldDB" id="A0A165DQR9"/>
<proteinExistence type="predicted"/>
<evidence type="ECO:0000313" key="2">
    <source>
        <dbReference type="Proteomes" id="UP000077266"/>
    </source>
</evidence>
<evidence type="ECO:0000313" key="1">
    <source>
        <dbReference type="EMBL" id="KZV85142.1"/>
    </source>
</evidence>
<gene>
    <name evidence="1" type="ORF">EXIGLDRAFT_726376</name>
</gene>
<keyword evidence="2" id="KW-1185">Reference proteome</keyword>